<sequence>MATTDDDLAFRVPAFRSANVSAGRLWGYGFAHLLLAFAFLVLVFPVAAHAGWPEHPVKLIVTFPPGSANDAAARIFADGLSRKWGKPVVVEDRPGGEGTIGVGAFVAAQDDHTLLYTVAGSVSVAPLSTT</sequence>
<keyword evidence="2" id="KW-1133">Transmembrane helix</keyword>
<evidence type="ECO:0000313" key="4">
    <source>
        <dbReference type="Proteomes" id="UP000664702"/>
    </source>
</evidence>
<evidence type="ECO:0008006" key="5">
    <source>
        <dbReference type="Google" id="ProtNLM"/>
    </source>
</evidence>
<feature type="transmembrane region" description="Helical" evidence="2">
    <location>
        <begin position="25"/>
        <end position="48"/>
    </location>
</feature>
<dbReference type="EMBL" id="CP086136">
    <property type="protein sequence ID" value="UEM14937.1"/>
    <property type="molecule type" value="Genomic_DNA"/>
</dbReference>
<proteinExistence type="inferred from homology"/>
<keyword evidence="2" id="KW-0472">Membrane</keyword>
<keyword evidence="2" id="KW-0812">Transmembrane</keyword>
<dbReference type="Gene3D" id="3.40.190.150">
    <property type="entry name" value="Bordetella uptake gene, domain 1"/>
    <property type="match status" value="1"/>
</dbReference>
<protein>
    <recommendedName>
        <fullName evidence="5">Tripartite tricarboxylate transporter family receptor</fullName>
    </recommendedName>
</protein>
<dbReference type="AlphaFoldDB" id="A0A9X9Y4U3"/>
<evidence type="ECO:0000313" key="3">
    <source>
        <dbReference type="EMBL" id="UEM14937.1"/>
    </source>
</evidence>
<dbReference type="KEGG" id="bban:J4G43_012275"/>
<dbReference type="PANTHER" id="PTHR42928:SF5">
    <property type="entry name" value="BLR1237 PROTEIN"/>
    <property type="match status" value="1"/>
</dbReference>
<gene>
    <name evidence="3" type="ORF">J4G43_012275</name>
</gene>
<accession>A0A9X9Y4U3</accession>
<name>A0A9X9Y4U3_9BRAD</name>
<dbReference type="InterPro" id="IPR042100">
    <property type="entry name" value="Bug_dom1"/>
</dbReference>
<organism evidence="3 4">
    <name type="scientific">Bradyrhizobium barranii subsp. barranii</name>
    <dbReference type="NCBI Taxonomy" id="2823807"/>
    <lineage>
        <taxon>Bacteria</taxon>
        <taxon>Pseudomonadati</taxon>
        <taxon>Pseudomonadota</taxon>
        <taxon>Alphaproteobacteria</taxon>
        <taxon>Hyphomicrobiales</taxon>
        <taxon>Nitrobacteraceae</taxon>
        <taxon>Bradyrhizobium</taxon>
        <taxon>Bradyrhizobium barranii</taxon>
    </lineage>
</organism>
<dbReference type="RefSeq" id="WP_225004819.1">
    <property type="nucleotide sequence ID" value="NZ_CP086136.1"/>
</dbReference>
<evidence type="ECO:0000256" key="2">
    <source>
        <dbReference type="SAM" id="Phobius"/>
    </source>
</evidence>
<reference evidence="3 4" key="1">
    <citation type="journal article" date="2022" name="Int. J. Syst. Evol. Microbiol.">
        <title>Strains of Bradyrhizobium barranii sp. nov. associated with legumes native to Canada are symbionts of soybeans and belong to different subspecies (subsp. barranii subsp. nov. and subsp. apii subsp. nov.) and symbiovars (sv. glycinearum and sv. septentrionale).</title>
        <authorList>
            <person name="Bromfield E.S.P."/>
            <person name="Cloutier S."/>
            <person name="Wasai-Hara S."/>
            <person name="Minamisawa K."/>
        </authorList>
    </citation>
    <scope>NUCLEOTIDE SEQUENCE [LARGE SCALE GENOMIC DNA]</scope>
    <source>
        <strain evidence="3 4">144S4</strain>
    </source>
</reference>
<comment type="similarity">
    <text evidence="1">Belongs to the UPF0065 (bug) family.</text>
</comment>
<dbReference type="Proteomes" id="UP000664702">
    <property type="component" value="Chromosome"/>
</dbReference>
<dbReference type="InterPro" id="IPR005064">
    <property type="entry name" value="BUG"/>
</dbReference>
<evidence type="ECO:0000256" key="1">
    <source>
        <dbReference type="ARBA" id="ARBA00006987"/>
    </source>
</evidence>
<dbReference type="PANTHER" id="PTHR42928">
    <property type="entry name" value="TRICARBOXYLATE-BINDING PROTEIN"/>
    <property type="match status" value="1"/>
</dbReference>